<dbReference type="InterPro" id="IPR036286">
    <property type="entry name" value="LexA/Signal_pep-like_sf"/>
</dbReference>
<organism evidence="1 2">
    <name type="scientific">Dimargaris cristalligena</name>
    <dbReference type="NCBI Taxonomy" id="215637"/>
    <lineage>
        <taxon>Eukaryota</taxon>
        <taxon>Fungi</taxon>
        <taxon>Fungi incertae sedis</taxon>
        <taxon>Zoopagomycota</taxon>
        <taxon>Kickxellomycotina</taxon>
        <taxon>Dimargaritomycetes</taxon>
        <taxon>Dimargaritales</taxon>
        <taxon>Dimargaritaceae</taxon>
        <taxon>Dimargaris</taxon>
    </lineage>
</organism>
<keyword evidence="2" id="KW-1185">Reference proteome</keyword>
<evidence type="ECO:0000313" key="2">
    <source>
        <dbReference type="Proteomes" id="UP000268162"/>
    </source>
</evidence>
<evidence type="ECO:0000313" key="1">
    <source>
        <dbReference type="EMBL" id="RKP33488.1"/>
    </source>
</evidence>
<reference evidence="2" key="1">
    <citation type="journal article" date="2018" name="Nat. Microbiol.">
        <title>Leveraging single-cell genomics to expand the fungal tree of life.</title>
        <authorList>
            <person name="Ahrendt S.R."/>
            <person name="Quandt C.A."/>
            <person name="Ciobanu D."/>
            <person name="Clum A."/>
            <person name="Salamov A."/>
            <person name="Andreopoulos B."/>
            <person name="Cheng J.F."/>
            <person name="Woyke T."/>
            <person name="Pelin A."/>
            <person name="Henrissat B."/>
            <person name="Reynolds N.K."/>
            <person name="Benny G.L."/>
            <person name="Smith M.E."/>
            <person name="James T.Y."/>
            <person name="Grigoriev I.V."/>
        </authorList>
    </citation>
    <scope>NUCLEOTIDE SEQUENCE [LARGE SCALE GENOMIC DNA]</scope>
    <source>
        <strain evidence="2">RSA 468</strain>
    </source>
</reference>
<dbReference type="InterPro" id="IPR011101">
    <property type="entry name" value="DUF5131"/>
</dbReference>
<dbReference type="Proteomes" id="UP000268162">
    <property type="component" value="Unassembled WGS sequence"/>
</dbReference>
<dbReference type="AlphaFoldDB" id="A0A4P9ZKB7"/>
<gene>
    <name evidence="1" type="ORF">BJ085DRAFT_36850</name>
</gene>
<accession>A0A4P9ZKB7</accession>
<dbReference type="Gene3D" id="1.10.10.10">
    <property type="entry name" value="Winged helix-like DNA-binding domain superfamily/Winged helix DNA-binding domain"/>
    <property type="match status" value="1"/>
</dbReference>
<proteinExistence type="predicted"/>
<dbReference type="Gene3D" id="2.10.109.10">
    <property type="entry name" value="Umud Fragment, subunit A"/>
    <property type="match status" value="1"/>
</dbReference>
<name>A0A4P9ZKB7_9FUNG</name>
<sequence length="417" mass="46266">MARTNNDQAHLRRLRDTYAQMGCVPSYSQIAKALGFKAKNAAFKLTQRLIASGHLTKSVGGRLAPGPAFFTLELSDDEVRAGFGADGDATGLVQAQALDQLLMAKPSKTVLVKVHGDSMLNALTGDIVVAEIDGSQTIKEFRNDRGQPRLVSHGMDGKTVTPEKTLNIIGVIEWTEQTWNPTVGCTKISPGCKHCYAEAMAKRLKAMGTPGYENGFALTLLPERFNDPIKRKKPTVYFVNSMSDLFHERVPDAYIDKVFEVIAQTPHHTYQILTKRAARMARYFRKRSVPTNAWLGVSVEDRKYGVPRIDYLRQVPATIRFLSVEPLLADVGELNLTDIHWVIVGGESGPKARPMKMEWAEAVRAQCQEQGVAFFFKQWGGWGADGKKRAKAANGRELNGRTWDEMPVTVIERMASS</sequence>
<dbReference type="EMBL" id="ML003818">
    <property type="protein sequence ID" value="RKP33488.1"/>
    <property type="molecule type" value="Genomic_DNA"/>
</dbReference>
<dbReference type="SUPFAM" id="SSF51306">
    <property type="entry name" value="LexA/Signal peptidase"/>
    <property type="match status" value="1"/>
</dbReference>
<dbReference type="InterPro" id="IPR039418">
    <property type="entry name" value="LexA-like"/>
</dbReference>
<protein>
    <submittedName>
        <fullName evidence="1">Phage protein Gp37/Gp68-domain-containing protein</fullName>
    </submittedName>
</protein>
<dbReference type="CDD" id="cd06529">
    <property type="entry name" value="S24_LexA-like"/>
    <property type="match status" value="1"/>
</dbReference>
<dbReference type="Pfam" id="PF07505">
    <property type="entry name" value="DUF5131"/>
    <property type="match status" value="1"/>
</dbReference>
<dbReference type="InterPro" id="IPR036388">
    <property type="entry name" value="WH-like_DNA-bd_sf"/>
</dbReference>